<dbReference type="EMBL" id="CAIJEO010000008">
    <property type="protein sequence ID" value="CAD0097359.1"/>
    <property type="molecule type" value="Genomic_DNA"/>
</dbReference>
<evidence type="ECO:0000313" key="2">
    <source>
        <dbReference type="EMBL" id="CAD0097359.1"/>
    </source>
</evidence>
<keyword evidence="3" id="KW-1185">Reference proteome</keyword>
<organism evidence="2 3">
    <name type="scientific">Aureobasidium mustum</name>
    <dbReference type="NCBI Taxonomy" id="2773714"/>
    <lineage>
        <taxon>Eukaryota</taxon>
        <taxon>Fungi</taxon>
        <taxon>Dikarya</taxon>
        <taxon>Ascomycota</taxon>
        <taxon>Pezizomycotina</taxon>
        <taxon>Dothideomycetes</taxon>
        <taxon>Dothideomycetidae</taxon>
        <taxon>Dothideales</taxon>
        <taxon>Saccotheciaceae</taxon>
        <taxon>Aureobasidium</taxon>
    </lineage>
</organism>
<sequence>MLSTPFTSSILLLASSVLVNAAGFASREPSLPSCQGFSITINETRPLEFEDLVISTGVVCNVSGSNYSTPCSVVSGGWPTLQNSITYTNGSRVNDSYAVGYALWNATGDSKALYGNSIAAVENQTVTFENNTSGHVNACYPEFTDRVVSFESAPGHFENITVLAGSRSINETIAQAAANLKQNPNNHPPYGLVSSGADAAMKLAGVGLTSVWVIATFWLGL</sequence>
<proteinExistence type="predicted"/>
<feature type="chain" id="PRO_5040516599" evidence="1">
    <location>
        <begin position="22"/>
        <end position="221"/>
    </location>
</feature>
<reference evidence="2" key="1">
    <citation type="submission" date="2020-06" db="EMBL/GenBank/DDBJ databases">
        <authorList>
            <person name="Onetto C."/>
        </authorList>
    </citation>
    <scope>NUCLEOTIDE SEQUENCE</scope>
</reference>
<keyword evidence="1" id="KW-0732">Signal</keyword>
<feature type="signal peptide" evidence="1">
    <location>
        <begin position="1"/>
        <end position="21"/>
    </location>
</feature>
<dbReference type="Proteomes" id="UP000714618">
    <property type="component" value="Unassembled WGS sequence"/>
</dbReference>
<accession>A0A9N8JZV7</accession>
<dbReference type="OrthoDB" id="3888670at2759"/>
<name>A0A9N8JZV7_9PEZI</name>
<dbReference type="AlphaFoldDB" id="A0A9N8JZV7"/>
<evidence type="ECO:0000256" key="1">
    <source>
        <dbReference type="SAM" id="SignalP"/>
    </source>
</evidence>
<evidence type="ECO:0000313" key="3">
    <source>
        <dbReference type="Proteomes" id="UP000714618"/>
    </source>
</evidence>
<comment type="caution">
    <text evidence="2">The sequence shown here is derived from an EMBL/GenBank/DDBJ whole genome shotgun (WGS) entry which is preliminary data.</text>
</comment>
<protein>
    <submittedName>
        <fullName evidence="2">Uncharacterized protein</fullName>
    </submittedName>
</protein>
<gene>
    <name evidence="2" type="ORF">AWRI4233_LOCUS6183</name>
</gene>